<dbReference type="InterPro" id="IPR016449">
    <property type="entry name" value="K_chnl_inward-rec_Kir"/>
</dbReference>
<evidence type="ECO:0000256" key="2">
    <source>
        <dbReference type="ARBA" id="ARBA00022448"/>
    </source>
</evidence>
<name>A0A3P8YY98_ESOLU</name>
<dbReference type="InterPro" id="IPR041647">
    <property type="entry name" value="IRK_C"/>
</dbReference>
<evidence type="ECO:0000256" key="6">
    <source>
        <dbReference type="ARBA" id="ARBA00022958"/>
    </source>
</evidence>
<feature type="domain" description="Potassium channel inwardly rectifying transmembrane" evidence="13">
    <location>
        <begin position="5"/>
        <end position="76"/>
    </location>
</feature>
<evidence type="ECO:0000313" key="16">
    <source>
        <dbReference type="Proteomes" id="UP000265140"/>
    </source>
</evidence>
<keyword evidence="9" id="KW-0472">Membrane</keyword>
<sequence length="290" mass="32333">MAHIQDPQWQPCFEKLDSFHSALSVSLDSKILNGFGSTRASANCMDGLILTMAQSIIESVLDALMLGCILAKLAKPETRLPFLQFSQHCVVAERDERMCLMFNVRTLKETHMLVAEIRVKLIKSHHTKEGEFIPLEQRELTLGMGPGAGVGGTRLFTAEPQAVEHVINEHSPLCGISADSLKQEPIEIVVMVDGVVPEPGRAFRMRTSYTEDEIIWGQSFQSFQRQREIGIGSNLKTSDNTHEVQTVTHSAEMAVRNRQEISKGHATHGIPSNRSRKKVHYQHLSDGILL</sequence>
<keyword evidence="4 12" id="KW-0812">Transmembrane</keyword>
<dbReference type="PRINTS" id="PR01320">
    <property type="entry name" value="KIRCHANNEL"/>
</dbReference>
<reference evidence="15" key="4">
    <citation type="submission" date="2025-09" db="UniProtKB">
        <authorList>
            <consortium name="Ensembl"/>
        </authorList>
    </citation>
    <scope>IDENTIFICATION</scope>
</reference>
<feature type="domain" description="Inward rectifier potassium channel C-terminal" evidence="14">
    <location>
        <begin position="83"/>
        <end position="255"/>
    </location>
</feature>
<dbReference type="InterPro" id="IPR014756">
    <property type="entry name" value="Ig_E-set"/>
</dbReference>
<dbReference type="Pfam" id="PF01007">
    <property type="entry name" value="IRK"/>
    <property type="match status" value="1"/>
</dbReference>
<dbReference type="GO" id="GO:0005886">
    <property type="term" value="C:plasma membrane"/>
    <property type="evidence" value="ECO:0007669"/>
    <property type="project" value="TreeGrafter"/>
</dbReference>
<keyword evidence="2 12" id="KW-0813">Transport</keyword>
<dbReference type="GO" id="GO:0005242">
    <property type="term" value="F:inward rectifier potassium channel activity"/>
    <property type="evidence" value="ECO:0007669"/>
    <property type="project" value="InterPro"/>
</dbReference>
<dbReference type="GeneTree" id="ENSGT01080000257365"/>
<keyword evidence="8 12" id="KW-0406">Ion transport</keyword>
<evidence type="ECO:0000256" key="1">
    <source>
        <dbReference type="ARBA" id="ARBA00004141"/>
    </source>
</evidence>
<proteinExistence type="inferred from homology"/>
<keyword evidence="10 12" id="KW-0407">Ion channel</keyword>
<evidence type="ECO:0000256" key="5">
    <source>
        <dbReference type="ARBA" id="ARBA00022882"/>
    </source>
</evidence>
<evidence type="ECO:0000256" key="3">
    <source>
        <dbReference type="ARBA" id="ARBA00022538"/>
    </source>
</evidence>
<dbReference type="GO" id="GO:0034702">
    <property type="term" value="C:monoatomic ion channel complex"/>
    <property type="evidence" value="ECO:0007669"/>
    <property type="project" value="UniProtKB-KW"/>
</dbReference>
<reference evidence="15" key="3">
    <citation type="submission" date="2025-08" db="UniProtKB">
        <authorList>
            <consortium name="Ensembl"/>
        </authorList>
    </citation>
    <scope>IDENTIFICATION</scope>
</reference>
<evidence type="ECO:0000256" key="12">
    <source>
        <dbReference type="RuleBase" id="RU003822"/>
    </source>
</evidence>
<comment type="subcellular location">
    <subcellularLocation>
        <location evidence="1 12">Membrane</location>
        <topology evidence="1 12">Multi-pass membrane protein</topology>
    </subcellularLocation>
</comment>
<dbReference type="Gene3D" id="1.10.287.70">
    <property type="match status" value="1"/>
</dbReference>
<dbReference type="OMA" id="KETHMLV"/>
<evidence type="ECO:0000259" key="13">
    <source>
        <dbReference type="Pfam" id="PF01007"/>
    </source>
</evidence>
<dbReference type="GO" id="GO:0034765">
    <property type="term" value="P:regulation of monoatomic ion transmembrane transport"/>
    <property type="evidence" value="ECO:0007669"/>
    <property type="project" value="TreeGrafter"/>
</dbReference>
<dbReference type="Pfam" id="PF17655">
    <property type="entry name" value="IRK_C"/>
    <property type="match status" value="1"/>
</dbReference>
<evidence type="ECO:0000256" key="11">
    <source>
        <dbReference type="ARBA" id="ARBA00034430"/>
    </source>
</evidence>
<comment type="catalytic activity">
    <reaction evidence="11">
        <text>K(+)(in) = K(+)(out)</text>
        <dbReference type="Rhea" id="RHEA:29463"/>
        <dbReference type="ChEBI" id="CHEBI:29103"/>
    </reaction>
</comment>
<keyword evidence="6 12" id="KW-0630">Potassium</keyword>
<evidence type="ECO:0000256" key="10">
    <source>
        <dbReference type="ARBA" id="ARBA00023303"/>
    </source>
</evidence>
<accession>A0A3P8YY98</accession>
<reference evidence="16" key="1">
    <citation type="journal article" date="2014" name="PLoS ONE">
        <title>The genome and linkage map of the northern pike (Esox lucius): conserved synteny revealed between the salmonid sister group and the Neoteleostei.</title>
        <authorList>
            <person name="Rondeau E.B."/>
            <person name="Minkley D.R."/>
            <person name="Leong J.S."/>
            <person name="Messmer A.M."/>
            <person name="Jantzen J.R."/>
            <person name="von Schalburg K.R."/>
            <person name="Lemon C."/>
            <person name="Bird N.H."/>
            <person name="Koop B.F."/>
        </authorList>
    </citation>
    <scope>NUCLEOTIDE SEQUENCE</scope>
</reference>
<keyword evidence="7" id="KW-1133">Transmembrane helix</keyword>
<evidence type="ECO:0000313" key="15">
    <source>
        <dbReference type="Ensembl" id="ENSELUP00000021544.2"/>
    </source>
</evidence>
<dbReference type="InParanoid" id="A0A3P8YY98"/>
<dbReference type="PANTHER" id="PTHR11767">
    <property type="entry name" value="INWARD RECTIFIER POTASSIUM CHANNEL"/>
    <property type="match status" value="1"/>
</dbReference>
<keyword evidence="3 12" id="KW-0633">Potassium transport</keyword>
<dbReference type="Gene3D" id="2.60.40.1400">
    <property type="entry name" value="G protein-activated inward rectifier potassium channel 1"/>
    <property type="match status" value="1"/>
</dbReference>
<keyword evidence="5 12" id="KW-0851">Voltage-gated channel</keyword>
<evidence type="ECO:0000256" key="8">
    <source>
        <dbReference type="ARBA" id="ARBA00023065"/>
    </source>
</evidence>
<dbReference type="GO" id="GO:0007399">
    <property type="term" value="P:nervous system development"/>
    <property type="evidence" value="ECO:0007669"/>
    <property type="project" value="UniProtKB-ARBA"/>
</dbReference>
<dbReference type="SUPFAM" id="SSF81296">
    <property type="entry name" value="E set domains"/>
    <property type="match status" value="1"/>
</dbReference>
<evidence type="ECO:0000259" key="14">
    <source>
        <dbReference type="Pfam" id="PF17655"/>
    </source>
</evidence>
<dbReference type="InterPro" id="IPR040445">
    <property type="entry name" value="Kir_TM"/>
</dbReference>
<dbReference type="PANTHER" id="PTHR11767:SF116">
    <property type="entry name" value="G PROTEIN-ACTIVATED INWARD RECTIFIER POTASSIUM CHANNEL 4"/>
    <property type="match status" value="1"/>
</dbReference>
<dbReference type="GO" id="GO:1990573">
    <property type="term" value="P:potassium ion import across plasma membrane"/>
    <property type="evidence" value="ECO:0007669"/>
    <property type="project" value="TreeGrafter"/>
</dbReference>
<keyword evidence="16" id="KW-1185">Reference proteome</keyword>
<evidence type="ECO:0000256" key="4">
    <source>
        <dbReference type="ARBA" id="ARBA00022692"/>
    </source>
</evidence>
<evidence type="ECO:0000256" key="7">
    <source>
        <dbReference type="ARBA" id="ARBA00022989"/>
    </source>
</evidence>
<reference evidence="15" key="2">
    <citation type="submission" date="2020-02" db="EMBL/GenBank/DDBJ databases">
        <title>Esox lucius (northern pike) genome, fEsoLuc1, primary haplotype.</title>
        <authorList>
            <person name="Myers G."/>
            <person name="Karagic N."/>
            <person name="Meyer A."/>
            <person name="Pippel M."/>
            <person name="Reichard M."/>
            <person name="Winkler S."/>
            <person name="Tracey A."/>
            <person name="Sims Y."/>
            <person name="Howe K."/>
            <person name="Rhie A."/>
            <person name="Formenti G."/>
            <person name="Durbin R."/>
            <person name="Fedrigo O."/>
            <person name="Jarvis E.D."/>
        </authorList>
    </citation>
    <scope>NUCLEOTIDE SEQUENCE [LARGE SCALE GENOMIC DNA]</scope>
</reference>
<evidence type="ECO:0000256" key="9">
    <source>
        <dbReference type="ARBA" id="ARBA00023136"/>
    </source>
</evidence>
<dbReference type="AlphaFoldDB" id="A0A3P8YY98"/>
<organism evidence="15 16">
    <name type="scientific">Esox lucius</name>
    <name type="common">Northern pike</name>
    <dbReference type="NCBI Taxonomy" id="8010"/>
    <lineage>
        <taxon>Eukaryota</taxon>
        <taxon>Metazoa</taxon>
        <taxon>Chordata</taxon>
        <taxon>Craniata</taxon>
        <taxon>Vertebrata</taxon>
        <taxon>Euteleostomi</taxon>
        <taxon>Actinopterygii</taxon>
        <taxon>Neopterygii</taxon>
        <taxon>Teleostei</taxon>
        <taxon>Protacanthopterygii</taxon>
        <taxon>Esociformes</taxon>
        <taxon>Esocidae</taxon>
        <taxon>Esox</taxon>
    </lineage>
</organism>
<dbReference type="InterPro" id="IPR013518">
    <property type="entry name" value="K_chnl_inward-rec_Kir_cyto"/>
</dbReference>
<comment type="similarity">
    <text evidence="12">Belongs to the inward rectifier-type potassium channel (TC 1.A.2.1) family.</text>
</comment>
<dbReference type="Proteomes" id="UP000265140">
    <property type="component" value="Chromosome 1"/>
</dbReference>
<dbReference type="Ensembl" id="ENSELUT00000032242.3">
    <property type="protein sequence ID" value="ENSELUP00000021544.2"/>
    <property type="gene ID" value="ENSELUG00000020597.3"/>
</dbReference>
<protein>
    <submittedName>
        <fullName evidence="15">Uncharacterized protein</fullName>
    </submittedName>
</protein>